<proteinExistence type="predicted"/>
<dbReference type="PANTHER" id="PTHR13887">
    <property type="entry name" value="GLUTATHIONE S-TRANSFERASE KAPPA"/>
    <property type="match status" value="1"/>
</dbReference>
<dbReference type="STRING" id="1527.SAMN04489757_10847"/>
<dbReference type="EMBL" id="FOWD01000008">
    <property type="protein sequence ID" value="SFO07059.1"/>
    <property type="molecule type" value="Genomic_DNA"/>
</dbReference>
<keyword evidence="3" id="KW-1185">Reference proteome</keyword>
<dbReference type="GO" id="GO:0016491">
    <property type="term" value="F:oxidoreductase activity"/>
    <property type="evidence" value="ECO:0007669"/>
    <property type="project" value="InterPro"/>
</dbReference>
<dbReference type="Proteomes" id="UP000198806">
    <property type="component" value="Unassembled WGS sequence"/>
</dbReference>
<sequence length="238" mass="26711">MKIEVWSDFVCPFCYIGKRLLEQALNKFSHNDQVEVLFKSYELDPNGESDTSLSVDEVLAEKYNMTIEQVKTMNEQVIQKAATVGLNYNFDTMVQTNTLDAHRLAKYATEAGKGAELAERILKAHFTESKFIGDKDILTKLAVEVGLDQEKVKRVLSGNDYADAVRADEKEAKQLGVQGVPFFVFNRKYAISGAQPLDLFMDTLEKVWSEENQTSSFEQINGGEGAVCTDEGCQLPER</sequence>
<dbReference type="AlphaFoldDB" id="A0A1I5E672"/>
<organism evidence="2 3">
    <name type="scientific">Anaerocolumna aminovalerica</name>
    <dbReference type="NCBI Taxonomy" id="1527"/>
    <lineage>
        <taxon>Bacteria</taxon>
        <taxon>Bacillati</taxon>
        <taxon>Bacillota</taxon>
        <taxon>Clostridia</taxon>
        <taxon>Lachnospirales</taxon>
        <taxon>Lachnospiraceae</taxon>
        <taxon>Anaerocolumna</taxon>
    </lineage>
</organism>
<name>A0A1I5E672_9FIRM</name>
<feature type="domain" description="DSBA-like thioredoxin" evidence="1">
    <location>
        <begin position="3"/>
        <end position="204"/>
    </location>
</feature>
<dbReference type="PANTHER" id="PTHR13887:SF41">
    <property type="entry name" value="THIOREDOXIN SUPERFAMILY PROTEIN"/>
    <property type="match status" value="1"/>
</dbReference>
<accession>A0A1I5E672</accession>
<dbReference type="InterPro" id="IPR001853">
    <property type="entry name" value="DSBA-like_thioredoxin_dom"/>
</dbReference>
<evidence type="ECO:0000259" key="1">
    <source>
        <dbReference type="Pfam" id="PF01323"/>
    </source>
</evidence>
<evidence type="ECO:0000313" key="2">
    <source>
        <dbReference type="EMBL" id="SFO07059.1"/>
    </source>
</evidence>
<dbReference type="CDD" id="cd03024">
    <property type="entry name" value="DsbA_FrnE"/>
    <property type="match status" value="1"/>
</dbReference>
<keyword evidence="2" id="KW-0413">Isomerase</keyword>
<gene>
    <name evidence="2" type="ORF">SAMN04489757_10847</name>
</gene>
<dbReference type="InterPro" id="IPR036249">
    <property type="entry name" value="Thioredoxin-like_sf"/>
</dbReference>
<reference evidence="2 3" key="1">
    <citation type="submission" date="2016-10" db="EMBL/GenBank/DDBJ databases">
        <authorList>
            <person name="de Groot N.N."/>
        </authorList>
    </citation>
    <scope>NUCLEOTIDE SEQUENCE [LARGE SCALE GENOMIC DNA]</scope>
    <source>
        <strain evidence="2 3">DSM 1283</strain>
    </source>
</reference>
<dbReference type="RefSeq" id="WP_091685397.1">
    <property type="nucleotide sequence ID" value="NZ_BAABFM010000072.1"/>
</dbReference>
<dbReference type="Gene3D" id="3.40.30.10">
    <property type="entry name" value="Glutaredoxin"/>
    <property type="match status" value="1"/>
</dbReference>
<dbReference type="SUPFAM" id="SSF52833">
    <property type="entry name" value="Thioredoxin-like"/>
    <property type="match status" value="1"/>
</dbReference>
<dbReference type="Pfam" id="PF01323">
    <property type="entry name" value="DSBA"/>
    <property type="match status" value="1"/>
</dbReference>
<evidence type="ECO:0000313" key="3">
    <source>
        <dbReference type="Proteomes" id="UP000198806"/>
    </source>
</evidence>
<dbReference type="OrthoDB" id="9799122at2"/>
<protein>
    <submittedName>
        <fullName evidence="2">Predicted dithiol-disulfide isomerase, DsbA family</fullName>
    </submittedName>
</protein>
<dbReference type="GO" id="GO:0016853">
    <property type="term" value="F:isomerase activity"/>
    <property type="evidence" value="ECO:0007669"/>
    <property type="project" value="UniProtKB-KW"/>
</dbReference>